<sequence length="104" mass="11791">MNLDETICHTYNICIIFEYDPKKAKTNRQKHGVSFAEAEMVFFDPLAIHDIDPDSITEERFIAVGIGNSGSPLVVVYTMRGELIRLISARRATKQEIKAYEKGI</sequence>
<proteinExistence type="predicted"/>
<dbReference type="Proteomes" id="UP000326678">
    <property type="component" value="Chromosome Gxm2"/>
</dbReference>
<dbReference type="EMBL" id="CP045227">
    <property type="protein sequence ID" value="QFS50289.1"/>
    <property type="molecule type" value="Genomic_DNA"/>
</dbReference>
<dbReference type="InterPro" id="IPR007460">
    <property type="entry name" value="BrnT_toxin"/>
</dbReference>
<evidence type="ECO:0000313" key="1">
    <source>
        <dbReference type="EMBL" id="QFS50289.1"/>
    </source>
</evidence>
<evidence type="ECO:0008006" key="3">
    <source>
        <dbReference type="Google" id="ProtNLM"/>
    </source>
</evidence>
<evidence type="ECO:0000313" key="2">
    <source>
        <dbReference type="Proteomes" id="UP000326678"/>
    </source>
</evidence>
<dbReference type="KEGG" id="nsh:GXM_07783"/>
<dbReference type="InterPro" id="IPR038573">
    <property type="entry name" value="BrnT_sf"/>
</dbReference>
<dbReference type="AlphaFoldDB" id="A0A5P8WEG5"/>
<organism evidence="1 2">
    <name type="scientific">Nostoc sphaeroides CCNUC1</name>
    <dbReference type="NCBI Taxonomy" id="2653204"/>
    <lineage>
        <taxon>Bacteria</taxon>
        <taxon>Bacillati</taxon>
        <taxon>Cyanobacteriota</taxon>
        <taxon>Cyanophyceae</taxon>
        <taxon>Nostocales</taxon>
        <taxon>Nostocaceae</taxon>
        <taxon>Nostoc</taxon>
    </lineage>
</organism>
<protein>
    <recommendedName>
        <fullName evidence="3">BrnT family toxin</fullName>
    </recommendedName>
</protein>
<name>A0A5P8WEG5_9NOSO</name>
<keyword evidence="2" id="KW-1185">Reference proteome</keyword>
<accession>A0A5P8WEG5</accession>
<dbReference type="RefSeq" id="WP_152591353.1">
    <property type="nucleotide sequence ID" value="NZ_CP045227.1"/>
</dbReference>
<reference evidence="1 2" key="1">
    <citation type="submission" date="2019-10" db="EMBL/GenBank/DDBJ databases">
        <title>Genomic and transcriptomic insights into the perfect genentic adaptation of a filamentous nitrogen-fixing cyanobacterium to rice fields.</title>
        <authorList>
            <person name="Chen Z."/>
        </authorList>
    </citation>
    <scope>NUCLEOTIDE SEQUENCE [LARGE SCALE GENOMIC DNA]</scope>
    <source>
        <strain evidence="1">CCNUC1</strain>
    </source>
</reference>
<dbReference type="Pfam" id="PF04365">
    <property type="entry name" value="BrnT_toxin"/>
    <property type="match status" value="1"/>
</dbReference>
<gene>
    <name evidence="1" type="ORF">GXM_07783</name>
</gene>
<dbReference type="Gene3D" id="3.10.450.530">
    <property type="entry name" value="Ribonuclease toxin, BrnT, of type II toxin-antitoxin system"/>
    <property type="match status" value="1"/>
</dbReference>